<protein>
    <recommendedName>
        <fullName evidence="3">Alpha/beta hydrolase</fullName>
    </recommendedName>
</protein>
<organism evidence="1 2">
    <name type="scientific">Nocardia vinacea</name>
    <dbReference type="NCBI Taxonomy" id="96468"/>
    <lineage>
        <taxon>Bacteria</taxon>
        <taxon>Bacillati</taxon>
        <taxon>Actinomycetota</taxon>
        <taxon>Actinomycetes</taxon>
        <taxon>Mycobacteriales</taxon>
        <taxon>Nocardiaceae</taxon>
        <taxon>Nocardia</taxon>
    </lineage>
</organism>
<evidence type="ECO:0000313" key="1">
    <source>
        <dbReference type="EMBL" id="WUV47501.1"/>
    </source>
</evidence>
<gene>
    <name evidence="1" type="ORF">OG563_04460</name>
</gene>
<evidence type="ECO:0008006" key="3">
    <source>
        <dbReference type="Google" id="ProtNLM"/>
    </source>
</evidence>
<reference evidence="1" key="1">
    <citation type="submission" date="2022-10" db="EMBL/GenBank/DDBJ databases">
        <title>The complete genomes of actinobacterial strains from the NBC collection.</title>
        <authorList>
            <person name="Joergensen T.S."/>
            <person name="Alvarez Arevalo M."/>
            <person name="Sterndorff E.B."/>
            <person name="Faurdal D."/>
            <person name="Vuksanovic O."/>
            <person name="Mourched A.-S."/>
            <person name="Charusanti P."/>
            <person name="Shaw S."/>
            <person name="Blin K."/>
            <person name="Weber T."/>
        </authorList>
    </citation>
    <scope>NUCLEOTIDE SEQUENCE</scope>
    <source>
        <strain evidence="1">NBC_01482</strain>
    </source>
</reference>
<accession>A0ABZ1YZE5</accession>
<name>A0ABZ1YZE5_9NOCA</name>
<dbReference type="RefSeq" id="WP_329411564.1">
    <property type="nucleotide sequence ID" value="NZ_CP109441.1"/>
</dbReference>
<proteinExistence type="predicted"/>
<keyword evidence="2" id="KW-1185">Reference proteome</keyword>
<sequence>MAGVAAAAVLVPAHAEPIDAGRTEVPVISTSAISSVSESVVTVTIPLPESTGPHPSACDQLSYLRYRDIDGPRRSADADAVLVAQPGIFEGAGAFDSVARNTVAAAAKVGRHVEFWALDRRSNCLEDHTGIHAALADGDVHRAVDYYYRNAEINGHRFDGYLLDDRSAWLAHLGIAQTVQDEFDLLTAELPDPTVRRQKVLCGGHSLGGIVTGVFAEWDFDGVAGGDQCAGYFALDSAIDTSLSALNGIPDMVDLSIGGRGYDAVTAGLAIGALPRVLALPAVINPETMNLLGIAGLAAYLAPDTESDLAHDIPNSLNQDATYRVLMSRDAATAATGSPSVRDFRVTNAAVLGAFLDANSQPLALLQTGFGFFDGAPVAEKNFPVPGDIAAIPALHGLTGTMLGPDRKAIPAAPNGPLYTWRDYDQLADVAIPVDSHGVPFTDSGQEVTDLRDLSRSLAAQPLDFTEWYFPTKLAGDTYQLHAPDIARHTTHPGAIDAHPTINLIGGSGIALASGHPGRGSTVVAPGYHHLDVLTAAMNQNNRQPEIVSTTLAQFAVTTTGPH</sequence>
<dbReference type="EMBL" id="CP109441">
    <property type="protein sequence ID" value="WUV47501.1"/>
    <property type="molecule type" value="Genomic_DNA"/>
</dbReference>
<evidence type="ECO:0000313" key="2">
    <source>
        <dbReference type="Proteomes" id="UP001432062"/>
    </source>
</evidence>
<dbReference type="Proteomes" id="UP001432062">
    <property type="component" value="Chromosome"/>
</dbReference>